<comment type="caution">
    <text evidence="1">The sequence shown here is derived from an EMBL/GenBank/DDBJ whole genome shotgun (WGS) entry which is preliminary data.</text>
</comment>
<evidence type="ECO:0000313" key="2">
    <source>
        <dbReference type="Proteomes" id="UP000323930"/>
    </source>
</evidence>
<reference evidence="1 2" key="1">
    <citation type="submission" date="2019-08" db="EMBL/GenBank/DDBJ databases">
        <title>Seonamhaeicola sediminis sp. nov., isolated from marine sediment.</title>
        <authorList>
            <person name="Cao W.R."/>
        </authorList>
    </citation>
    <scope>NUCLEOTIDE SEQUENCE [LARGE SCALE GENOMIC DNA]</scope>
    <source>
        <strain evidence="1 2">B011</strain>
    </source>
</reference>
<name>A0A5D0HXQ7_9FLAO</name>
<sequence length="156" mass="17950">MKNLLFAVLVLLSITVTSQSKQETQDWIISKLTQYGNVDSNRYELKFVENKKGEVSFVIEDSFMIPNITRVPINAVINMHIYSGKEEVVLVLVGKENSISRVLINKTGSEVGMPKYRDDTDIFLHKNFVGEDLTYRIRKAFRHLVKLYGGKMKETF</sequence>
<gene>
    <name evidence="1" type="ORF">FUA24_12940</name>
</gene>
<keyword evidence="2" id="KW-1185">Reference proteome</keyword>
<accession>A0A5D0HXQ7</accession>
<protein>
    <recommendedName>
        <fullName evidence="3">DUF4468 domain-containing protein</fullName>
    </recommendedName>
</protein>
<dbReference type="EMBL" id="VSDQ01000679">
    <property type="protein sequence ID" value="TYA74232.1"/>
    <property type="molecule type" value="Genomic_DNA"/>
</dbReference>
<organism evidence="1 2">
    <name type="scientific">Seonamhaeicola marinus</name>
    <dbReference type="NCBI Taxonomy" id="1912246"/>
    <lineage>
        <taxon>Bacteria</taxon>
        <taxon>Pseudomonadati</taxon>
        <taxon>Bacteroidota</taxon>
        <taxon>Flavobacteriia</taxon>
        <taxon>Flavobacteriales</taxon>
        <taxon>Flavobacteriaceae</taxon>
    </lineage>
</organism>
<dbReference type="AlphaFoldDB" id="A0A5D0HXQ7"/>
<evidence type="ECO:0008006" key="3">
    <source>
        <dbReference type="Google" id="ProtNLM"/>
    </source>
</evidence>
<dbReference type="RefSeq" id="WP_148542964.1">
    <property type="nucleotide sequence ID" value="NZ_VSDQ01000679.1"/>
</dbReference>
<dbReference type="Proteomes" id="UP000323930">
    <property type="component" value="Unassembled WGS sequence"/>
</dbReference>
<proteinExistence type="predicted"/>
<evidence type="ECO:0000313" key="1">
    <source>
        <dbReference type="EMBL" id="TYA74232.1"/>
    </source>
</evidence>